<organism evidence="3 4">
    <name type="scientific">Sorangium cellulosum</name>
    <name type="common">Polyangium cellulosum</name>
    <dbReference type="NCBI Taxonomy" id="56"/>
    <lineage>
        <taxon>Bacteria</taxon>
        <taxon>Pseudomonadati</taxon>
        <taxon>Myxococcota</taxon>
        <taxon>Polyangia</taxon>
        <taxon>Polyangiales</taxon>
        <taxon>Polyangiaceae</taxon>
        <taxon>Sorangium</taxon>
    </lineage>
</organism>
<evidence type="ECO:0000259" key="2">
    <source>
        <dbReference type="PROSITE" id="PS50937"/>
    </source>
</evidence>
<dbReference type="GO" id="GO:0003677">
    <property type="term" value="F:DNA binding"/>
    <property type="evidence" value="ECO:0007669"/>
    <property type="project" value="InterPro"/>
</dbReference>
<feature type="compositionally biased region" description="Basic residues" evidence="1">
    <location>
        <begin position="212"/>
        <end position="225"/>
    </location>
</feature>
<feature type="region of interest" description="Disordered" evidence="1">
    <location>
        <begin position="175"/>
        <end position="380"/>
    </location>
</feature>
<feature type="domain" description="HTH merR-type" evidence="2">
    <location>
        <begin position="19"/>
        <end position="62"/>
    </location>
</feature>
<evidence type="ECO:0000313" key="3">
    <source>
        <dbReference type="EMBL" id="AUX40841.1"/>
    </source>
</evidence>
<dbReference type="Proteomes" id="UP000238348">
    <property type="component" value="Chromosome"/>
</dbReference>
<dbReference type="Gene3D" id="1.10.580.10">
    <property type="entry name" value="Citrate Synthase, domain 1"/>
    <property type="match status" value="1"/>
</dbReference>
<dbReference type="SUPFAM" id="SSF48256">
    <property type="entry name" value="Citrate synthase"/>
    <property type="match status" value="1"/>
</dbReference>
<feature type="compositionally biased region" description="Basic and acidic residues" evidence="1">
    <location>
        <begin position="227"/>
        <end position="247"/>
    </location>
</feature>
<dbReference type="EMBL" id="CP012673">
    <property type="protein sequence ID" value="AUX40841.1"/>
    <property type="molecule type" value="Genomic_DNA"/>
</dbReference>
<feature type="region of interest" description="Disordered" evidence="1">
    <location>
        <begin position="417"/>
        <end position="465"/>
    </location>
</feature>
<dbReference type="SUPFAM" id="SSF46955">
    <property type="entry name" value="Putative DNA-binding domain"/>
    <property type="match status" value="1"/>
</dbReference>
<feature type="compositionally biased region" description="Low complexity" evidence="1">
    <location>
        <begin position="329"/>
        <end position="343"/>
    </location>
</feature>
<sequence length="465" mass="49623">MVDLPGSEQRPSAYVTGAEAAALLGVKRETLYAYASRGVLRGVPGGRGRARLYLRADIERLKARHDARAGHGPVAAEALRWGEPVLESALTAIGPRGPVYRGKEAVALALDDVPFDAVAELLWTGELPEGGAPPARPARLGLRPAKIAALLPAGAPPLAALALAVPALGAHDATRHVGAPSIDGRIPTSDAERARAGAGALDGGARRPGAGRARRRRRARGRGHAAARADRPRREPHEEGRARREPGAPDLGGSRAERLRVRGPGGRLHRGRPLRLRQRGDRRALRPEARRRHRARGGDDRRGGPARARRRRGPRAPAPRRADRRRRAPALPGRRSARAGAARHGPRARAAERGAAHGARARRRAARRWPRSAVARPRPRRDLGCARAAGRLGGGAVRGGARRGVDRPRVRAARGRIPAAAARPLHRALTERLHRRTRNSPACRARPPGSAAARSTPSPAARSGR</sequence>
<feature type="compositionally biased region" description="Basic residues" evidence="1">
    <location>
        <begin position="267"/>
        <end position="277"/>
    </location>
</feature>
<name>A0A2L0ENF6_SORCE</name>
<evidence type="ECO:0000313" key="4">
    <source>
        <dbReference type="Proteomes" id="UP000238348"/>
    </source>
</evidence>
<dbReference type="InterPro" id="IPR009061">
    <property type="entry name" value="DNA-bd_dom_put_sf"/>
</dbReference>
<dbReference type="InterPro" id="IPR000551">
    <property type="entry name" value="MerR-type_HTH_dom"/>
</dbReference>
<reference evidence="3 4" key="1">
    <citation type="submission" date="2015-09" db="EMBL/GenBank/DDBJ databases">
        <title>Sorangium comparison.</title>
        <authorList>
            <person name="Zaburannyi N."/>
            <person name="Bunk B."/>
            <person name="Overmann J."/>
            <person name="Mueller R."/>
        </authorList>
    </citation>
    <scope>NUCLEOTIDE SEQUENCE [LARGE SCALE GENOMIC DNA]</scope>
    <source>
        <strain evidence="3 4">So ce26</strain>
    </source>
</reference>
<dbReference type="Pfam" id="PF12728">
    <property type="entry name" value="HTH_17"/>
    <property type="match status" value="1"/>
</dbReference>
<gene>
    <name evidence="3" type="ORF">SOCE26_022420</name>
</gene>
<dbReference type="GO" id="GO:0046912">
    <property type="term" value="F:acyltransferase activity, acyl groups converted into alkyl on transfer"/>
    <property type="evidence" value="ECO:0007669"/>
    <property type="project" value="InterPro"/>
</dbReference>
<accession>A0A2L0ENF6</accession>
<dbReference type="InterPro" id="IPR041657">
    <property type="entry name" value="HTH_17"/>
</dbReference>
<dbReference type="InterPro" id="IPR016142">
    <property type="entry name" value="Citrate_synth-like_lrg_a-sub"/>
</dbReference>
<dbReference type="InterPro" id="IPR036969">
    <property type="entry name" value="Citrate_synthase_sf"/>
</dbReference>
<proteinExistence type="predicted"/>
<feature type="compositionally biased region" description="Basic residues" evidence="1">
    <location>
        <begin position="359"/>
        <end position="370"/>
    </location>
</feature>
<dbReference type="AlphaFoldDB" id="A0A2L0ENF6"/>
<dbReference type="PROSITE" id="PS50937">
    <property type="entry name" value="HTH_MERR_2"/>
    <property type="match status" value="1"/>
</dbReference>
<evidence type="ECO:0000256" key="1">
    <source>
        <dbReference type="SAM" id="MobiDB-lite"/>
    </source>
</evidence>
<feature type="compositionally biased region" description="Basic and acidic residues" evidence="1">
    <location>
        <begin position="278"/>
        <end position="288"/>
    </location>
</feature>
<feature type="compositionally biased region" description="Low complexity" evidence="1">
    <location>
        <begin position="440"/>
        <end position="465"/>
    </location>
</feature>
<dbReference type="GO" id="GO:0006355">
    <property type="term" value="P:regulation of DNA-templated transcription"/>
    <property type="evidence" value="ECO:0007669"/>
    <property type="project" value="InterPro"/>
</dbReference>
<protein>
    <recommendedName>
        <fullName evidence="2">HTH merR-type domain-containing protein</fullName>
    </recommendedName>
</protein>
<dbReference type="Gene3D" id="1.10.1660.10">
    <property type="match status" value="1"/>
</dbReference>